<evidence type="ECO:0000256" key="1">
    <source>
        <dbReference type="SAM" id="MobiDB-lite"/>
    </source>
</evidence>
<organism evidence="2 3">
    <name type="scientific">Dreissena polymorpha</name>
    <name type="common">Zebra mussel</name>
    <name type="synonym">Mytilus polymorpha</name>
    <dbReference type="NCBI Taxonomy" id="45954"/>
    <lineage>
        <taxon>Eukaryota</taxon>
        <taxon>Metazoa</taxon>
        <taxon>Spiralia</taxon>
        <taxon>Lophotrochozoa</taxon>
        <taxon>Mollusca</taxon>
        <taxon>Bivalvia</taxon>
        <taxon>Autobranchia</taxon>
        <taxon>Heteroconchia</taxon>
        <taxon>Euheterodonta</taxon>
        <taxon>Imparidentia</taxon>
        <taxon>Neoheterodontei</taxon>
        <taxon>Myida</taxon>
        <taxon>Dreissenoidea</taxon>
        <taxon>Dreissenidae</taxon>
        <taxon>Dreissena</taxon>
    </lineage>
</organism>
<evidence type="ECO:0000313" key="3">
    <source>
        <dbReference type="Proteomes" id="UP000828390"/>
    </source>
</evidence>
<gene>
    <name evidence="2" type="ORF">DPMN_119711</name>
</gene>
<dbReference type="EMBL" id="JAIWYP010000005">
    <property type="protein sequence ID" value="KAH3818115.1"/>
    <property type="molecule type" value="Genomic_DNA"/>
</dbReference>
<feature type="compositionally biased region" description="Basic residues" evidence="1">
    <location>
        <begin position="66"/>
        <end position="81"/>
    </location>
</feature>
<dbReference type="AlphaFoldDB" id="A0A9D4GMV4"/>
<feature type="compositionally biased region" description="Basic and acidic residues" evidence="1">
    <location>
        <begin position="20"/>
        <end position="36"/>
    </location>
</feature>
<sequence>MFGIQDWVEKYRVDPAGNMDSHREETKYQEESDRCKVNTPERTIPTRILRSPQESEKTSKQGQKGSTRKILLHRQKKRRPKENRGVCIRSPNR</sequence>
<comment type="caution">
    <text evidence="2">The sequence shown here is derived from an EMBL/GenBank/DDBJ whole genome shotgun (WGS) entry which is preliminary data.</text>
</comment>
<dbReference type="Proteomes" id="UP000828390">
    <property type="component" value="Unassembled WGS sequence"/>
</dbReference>
<name>A0A9D4GMV4_DREPO</name>
<reference evidence="2" key="1">
    <citation type="journal article" date="2019" name="bioRxiv">
        <title>The Genome of the Zebra Mussel, Dreissena polymorpha: A Resource for Invasive Species Research.</title>
        <authorList>
            <person name="McCartney M.A."/>
            <person name="Auch B."/>
            <person name="Kono T."/>
            <person name="Mallez S."/>
            <person name="Zhang Y."/>
            <person name="Obille A."/>
            <person name="Becker A."/>
            <person name="Abrahante J.E."/>
            <person name="Garbe J."/>
            <person name="Badalamenti J.P."/>
            <person name="Herman A."/>
            <person name="Mangelson H."/>
            <person name="Liachko I."/>
            <person name="Sullivan S."/>
            <person name="Sone E.D."/>
            <person name="Koren S."/>
            <person name="Silverstein K.A.T."/>
            <person name="Beckman K.B."/>
            <person name="Gohl D.M."/>
        </authorList>
    </citation>
    <scope>NUCLEOTIDE SEQUENCE</scope>
    <source>
        <strain evidence="2">Duluth1</strain>
        <tissue evidence="2">Whole animal</tissue>
    </source>
</reference>
<keyword evidence="3" id="KW-1185">Reference proteome</keyword>
<reference evidence="2" key="2">
    <citation type="submission" date="2020-11" db="EMBL/GenBank/DDBJ databases">
        <authorList>
            <person name="McCartney M.A."/>
            <person name="Auch B."/>
            <person name="Kono T."/>
            <person name="Mallez S."/>
            <person name="Becker A."/>
            <person name="Gohl D.M."/>
            <person name="Silverstein K.A.T."/>
            <person name="Koren S."/>
            <person name="Bechman K.B."/>
            <person name="Herman A."/>
            <person name="Abrahante J.E."/>
            <person name="Garbe J."/>
        </authorList>
    </citation>
    <scope>NUCLEOTIDE SEQUENCE</scope>
    <source>
        <strain evidence="2">Duluth1</strain>
        <tissue evidence="2">Whole animal</tissue>
    </source>
</reference>
<proteinExistence type="predicted"/>
<feature type="region of interest" description="Disordered" evidence="1">
    <location>
        <begin position="15"/>
        <end position="93"/>
    </location>
</feature>
<accession>A0A9D4GMV4</accession>
<protein>
    <submittedName>
        <fullName evidence="2">Uncharacterized protein</fullName>
    </submittedName>
</protein>
<evidence type="ECO:0000313" key="2">
    <source>
        <dbReference type="EMBL" id="KAH3818115.1"/>
    </source>
</evidence>